<dbReference type="AlphaFoldDB" id="A0A6G5A1D3"/>
<protein>
    <recommendedName>
        <fullName evidence="3">Secreted protein</fullName>
    </recommendedName>
</protein>
<feature type="signal peptide" evidence="1">
    <location>
        <begin position="1"/>
        <end position="23"/>
    </location>
</feature>
<proteinExistence type="predicted"/>
<feature type="chain" id="PRO_5026163891" description="Secreted protein" evidence="1">
    <location>
        <begin position="24"/>
        <end position="89"/>
    </location>
</feature>
<sequence length="89" mass="9784">MFIPIPIILNLLLLAASVYKLEGMKAVASLECPAIPKMLMHGHITVLCHGCVFGQTWCTHASAISHHICHSSGQMYCAHHFLSFRQVGL</sequence>
<evidence type="ECO:0008006" key="3">
    <source>
        <dbReference type="Google" id="ProtNLM"/>
    </source>
</evidence>
<name>A0A6G5A1D3_RHIMP</name>
<accession>A0A6G5A1D3</accession>
<organism evidence="2">
    <name type="scientific">Rhipicephalus microplus</name>
    <name type="common">Cattle tick</name>
    <name type="synonym">Boophilus microplus</name>
    <dbReference type="NCBI Taxonomy" id="6941"/>
    <lineage>
        <taxon>Eukaryota</taxon>
        <taxon>Metazoa</taxon>
        <taxon>Ecdysozoa</taxon>
        <taxon>Arthropoda</taxon>
        <taxon>Chelicerata</taxon>
        <taxon>Arachnida</taxon>
        <taxon>Acari</taxon>
        <taxon>Parasitiformes</taxon>
        <taxon>Ixodida</taxon>
        <taxon>Ixodoidea</taxon>
        <taxon>Ixodidae</taxon>
        <taxon>Rhipicephalinae</taxon>
        <taxon>Rhipicephalus</taxon>
        <taxon>Boophilus</taxon>
    </lineage>
</organism>
<dbReference type="EMBL" id="GIKN01002562">
    <property type="protein sequence ID" value="NIE44835.1"/>
    <property type="molecule type" value="Transcribed_RNA"/>
</dbReference>
<keyword evidence="1" id="KW-0732">Signal</keyword>
<evidence type="ECO:0000256" key="1">
    <source>
        <dbReference type="SAM" id="SignalP"/>
    </source>
</evidence>
<reference evidence="2" key="1">
    <citation type="submission" date="2020-03" db="EMBL/GenBank/DDBJ databases">
        <title>A transcriptome and proteome of the tick Rhipicephalus microplus shaped by the genetic composition of its hosts and developmental stage.</title>
        <authorList>
            <person name="Garcia G.R."/>
            <person name="Ribeiro J.M.C."/>
            <person name="Maruyama S.R."/>
            <person name="Gardinasse L.G."/>
            <person name="Nelson K."/>
            <person name="Ferreira B.R."/>
            <person name="Andrade T.G."/>
            <person name="Santos I.K.F.M."/>
        </authorList>
    </citation>
    <scope>NUCLEOTIDE SEQUENCE</scope>
    <source>
        <strain evidence="2">NSGR</strain>
        <tissue evidence="2">Salivary glands</tissue>
    </source>
</reference>
<evidence type="ECO:0000313" key="2">
    <source>
        <dbReference type="EMBL" id="NIE44835.1"/>
    </source>
</evidence>